<comment type="caution">
    <text evidence="6">The sequence shown here is derived from an EMBL/GenBank/DDBJ whole genome shotgun (WGS) entry which is preliminary data.</text>
</comment>
<reference evidence="6 7" key="1">
    <citation type="journal article" date="2013" name="Genome Announc.">
        <title>Genome Sequence of Novosphingobium lindaniclasticum LE124T, Isolated from a Hexachlorocyclohexane Dumpsite.</title>
        <authorList>
            <person name="Saxena A."/>
            <person name="Nayyar N."/>
            <person name="Sangwan N."/>
            <person name="Kumari R."/>
            <person name="Khurana J.P."/>
            <person name="Lal R."/>
        </authorList>
    </citation>
    <scope>NUCLEOTIDE SEQUENCE [LARGE SCALE GENOMIC DNA]</scope>
    <source>
        <strain evidence="6 7">LE124</strain>
    </source>
</reference>
<dbReference type="PANTHER" id="PTHR11699">
    <property type="entry name" value="ALDEHYDE DEHYDROGENASE-RELATED"/>
    <property type="match status" value="1"/>
</dbReference>
<feature type="active site" evidence="3">
    <location>
        <position position="240"/>
    </location>
</feature>
<organism evidence="6 7">
    <name type="scientific">Novosphingobium lindaniclasticum LE124</name>
    <dbReference type="NCBI Taxonomy" id="1096930"/>
    <lineage>
        <taxon>Bacteria</taxon>
        <taxon>Pseudomonadati</taxon>
        <taxon>Pseudomonadota</taxon>
        <taxon>Alphaproteobacteria</taxon>
        <taxon>Sphingomonadales</taxon>
        <taxon>Sphingomonadaceae</taxon>
        <taxon>Novosphingobium</taxon>
    </lineage>
</organism>
<dbReference type="InterPro" id="IPR016162">
    <property type="entry name" value="Ald_DH_N"/>
</dbReference>
<evidence type="ECO:0000256" key="3">
    <source>
        <dbReference type="PROSITE-ProRule" id="PRU10007"/>
    </source>
</evidence>
<dbReference type="FunFam" id="3.40.605.10:FF:000007">
    <property type="entry name" value="NAD/NADP-dependent betaine aldehyde dehydrogenase"/>
    <property type="match status" value="1"/>
</dbReference>
<dbReference type="InterPro" id="IPR016163">
    <property type="entry name" value="Ald_DH_C"/>
</dbReference>
<proteinExistence type="inferred from homology"/>
<accession>T0IA64</accession>
<dbReference type="PATRIC" id="fig|1096930.3.peg.4137"/>
<dbReference type="EMBL" id="ATHL01000145">
    <property type="protein sequence ID" value="EQB08585.1"/>
    <property type="molecule type" value="Genomic_DNA"/>
</dbReference>
<dbReference type="SUPFAM" id="SSF53720">
    <property type="entry name" value="ALDH-like"/>
    <property type="match status" value="1"/>
</dbReference>
<dbReference type="OrthoDB" id="9802947at2"/>
<keyword evidence="2 4" id="KW-0560">Oxidoreductase</keyword>
<comment type="similarity">
    <text evidence="1 4">Belongs to the aldehyde dehydrogenase family.</text>
</comment>
<evidence type="ECO:0000313" key="7">
    <source>
        <dbReference type="Proteomes" id="UP000015527"/>
    </source>
</evidence>
<evidence type="ECO:0000256" key="2">
    <source>
        <dbReference type="ARBA" id="ARBA00023002"/>
    </source>
</evidence>
<keyword evidence="7" id="KW-1185">Reference proteome</keyword>
<dbReference type="CDD" id="cd07106">
    <property type="entry name" value="ALDH_AldA-AAD23400"/>
    <property type="match status" value="1"/>
</dbReference>
<dbReference type="InterPro" id="IPR044086">
    <property type="entry name" value="LUC3-like"/>
</dbReference>
<gene>
    <name evidence="6" type="ORF">L284_21060</name>
</gene>
<name>T0IA64_9SPHN</name>
<dbReference type="GO" id="GO:0016620">
    <property type="term" value="F:oxidoreductase activity, acting on the aldehyde or oxo group of donors, NAD or NADP as acceptor"/>
    <property type="evidence" value="ECO:0007669"/>
    <property type="project" value="InterPro"/>
</dbReference>
<dbReference type="AlphaFoldDB" id="T0IA64"/>
<dbReference type="RefSeq" id="WP_021235887.1">
    <property type="nucleotide sequence ID" value="NZ_ATHL01000145.1"/>
</dbReference>
<dbReference type="eggNOG" id="COG1012">
    <property type="taxonomic scope" value="Bacteria"/>
</dbReference>
<dbReference type="Gene3D" id="3.40.605.10">
    <property type="entry name" value="Aldehyde Dehydrogenase, Chain A, domain 1"/>
    <property type="match status" value="1"/>
</dbReference>
<dbReference type="InterPro" id="IPR029510">
    <property type="entry name" value="Ald_DH_CS_GLU"/>
</dbReference>
<evidence type="ECO:0000256" key="4">
    <source>
        <dbReference type="RuleBase" id="RU003345"/>
    </source>
</evidence>
<sequence length="470" mass="50645">MAYRLLIDGELVDGASTLDVINSATGAVFETCACADEAQLEQAIAAAKRAFPAWASLTHGARRDYLNHLADAVQARSDEFCTLITREQGKPLAVSRIEFDMSVGLLRWFAEQDLPLETIRQADEGRVLEQRTPLGVVATITPWNFPLQQLTLKVAPCLSVGNTMVAKPASTTPLTAALFGELAAGILPPGVFNVIIDAHHLGDRITSHPDIAMVAFTGSTPTGRRVMGSGAGTLKRLTLELGGNDAAIVLDDVDAREIAPKVFQAAMINSGQVCLAAKRIYAPRPLYDALCDELARLAREAVVGDGLEPETQIGPLQNRQQYEKVLEIIEEARSLGNVIAGGNALNREGYFIAPTIVRDLPDSARLVREEQFGPAIPVLAYDTIEEMIERVNDSEYGLGGTIWTNDAERGLEVALRIQSGTIWVNKLVELPPDLPFGGVKQSGIGRESGLEGMKEFTQAKIINLANKVAA</sequence>
<feature type="domain" description="Aldehyde dehydrogenase" evidence="5">
    <location>
        <begin position="16"/>
        <end position="461"/>
    </location>
</feature>
<dbReference type="Gene3D" id="3.40.309.10">
    <property type="entry name" value="Aldehyde Dehydrogenase, Chain A, domain 2"/>
    <property type="match status" value="1"/>
</dbReference>
<dbReference type="Pfam" id="PF00171">
    <property type="entry name" value="Aldedh"/>
    <property type="match status" value="1"/>
</dbReference>
<evidence type="ECO:0000259" key="5">
    <source>
        <dbReference type="Pfam" id="PF00171"/>
    </source>
</evidence>
<dbReference type="PROSITE" id="PS00687">
    <property type="entry name" value="ALDEHYDE_DEHYDR_GLU"/>
    <property type="match status" value="1"/>
</dbReference>
<protein>
    <recommendedName>
        <fullName evidence="5">Aldehyde dehydrogenase domain-containing protein</fullName>
    </recommendedName>
</protein>
<dbReference type="InterPro" id="IPR016161">
    <property type="entry name" value="Ald_DH/histidinol_DH"/>
</dbReference>
<evidence type="ECO:0000256" key="1">
    <source>
        <dbReference type="ARBA" id="ARBA00009986"/>
    </source>
</evidence>
<dbReference type="Proteomes" id="UP000015527">
    <property type="component" value="Unassembled WGS sequence"/>
</dbReference>
<evidence type="ECO:0000313" key="6">
    <source>
        <dbReference type="EMBL" id="EQB08585.1"/>
    </source>
</evidence>
<dbReference type="InterPro" id="IPR015590">
    <property type="entry name" value="Aldehyde_DH_dom"/>
</dbReference>